<accession>A0A2W4WJR4</accession>
<gene>
    <name evidence="1" type="ORF">DCF17_01795</name>
</gene>
<organism evidence="1 2">
    <name type="scientific">Shackletoniella antarctica</name>
    <dbReference type="NCBI Taxonomy" id="268115"/>
    <lineage>
        <taxon>Bacteria</taxon>
        <taxon>Bacillati</taxon>
        <taxon>Cyanobacteriota</taxon>
        <taxon>Cyanophyceae</taxon>
        <taxon>Oculatellales</taxon>
        <taxon>Oculatellaceae</taxon>
        <taxon>Shackletoniella</taxon>
    </lineage>
</organism>
<dbReference type="Proteomes" id="UP000249081">
    <property type="component" value="Unassembled WGS sequence"/>
</dbReference>
<protein>
    <submittedName>
        <fullName evidence="1">Uncharacterized protein</fullName>
    </submittedName>
</protein>
<dbReference type="EMBL" id="QBMN01000007">
    <property type="protein sequence ID" value="PZO45353.1"/>
    <property type="molecule type" value="Genomic_DNA"/>
</dbReference>
<comment type="caution">
    <text evidence="1">The sequence shown here is derived from an EMBL/GenBank/DDBJ whole genome shotgun (WGS) entry which is preliminary data.</text>
</comment>
<dbReference type="AlphaFoldDB" id="A0A2W4WJR4"/>
<sequence length="72" mass="7823">MMELVQRRCYGVLTGIISGVLPGALGIEQGRSHWQSCSYLCATAAISTGILQDRASFSLFFFLHLSVSEANL</sequence>
<name>A0A2W4WJR4_9CYAN</name>
<reference evidence="1 2" key="2">
    <citation type="submission" date="2018-06" db="EMBL/GenBank/DDBJ databases">
        <title>Metagenomic assembly of (sub)arctic Cyanobacteria and their associated microbiome from non-axenic cultures.</title>
        <authorList>
            <person name="Baurain D."/>
        </authorList>
    </citation>
    <scope>NUCLEOTIDE SEQUENCE [LARGE SCALE GENOMIC DNA]</scope>
    <source>
        <strain evidence="1">ULC041bin1</strain>
    </source>
</reference>
<evidence type="ECO:0000313" key="1">
    <source>
        <dbReference type="EMBL" id="PZO45353.1"/>
    </source>
</evidence>
<evidence type="ECO:0000313" key="2">
    <source>
        <dbReference type="Proteomes" id="UP000249081"/>
    </source>
</evidence>
<reference evidence="2" key="1">
    <citation type="submission" date="2018-04" db="EMBL/GenBank/DDBJ databases">
        <authorList>
            <person name="Cornet L."/>
        </authorList>
    </citation>
    <scope>NUCLEOTIDE SEQUENCE [LARGE SCALE GENOMIC DNA]</scope>
</reference>
<proteinExistence type="predicted"/>